<organism evidence="1 2">
    <name type="scientific">Candidatus Amesbacteria bacterium RIFCSPHIGHO2_12_FULL_48_14</name>
    <dbReference type="NCBI Taxonomy" id="1797257"/>
    <lineage>
        <taxon>Bacteria</taxon>
        <taxon>Candidatus Amesiibacteriota</taxon>
    </lineage>
</organism>
<dbReference type="EMBL" id="MEXL01000046">
    <property type="protein sequence ID" value="OGD01325.1"/>
    <property type="molecule type" value="Genomic_DNA"/>
</dbReference>
<protein>
    <submittedName>
        <fullName evidence="1">Uncharacterized protein</fullName>
    </submittedName>
</protein>
<gene>
    <name evidence="1" type="ORF">A3E17_03040</name>
</gene>
<comment type="caution">
    <text evidence="1">The sequence shown here is derived from an EMBL/GenBank/DDBJ whole genome shotgun (WGS) entry which is preliminary data.</text>
</comment>
<dbReference type="AlphaFoldDB" id="A0A1F4Z4V6"/>
<sequence>MSDKKISTTFSPEGYPINLAAVDELPDTFRTPLNPVEALLTRLIIQAVEEPIRIAVKKSQGKGLKAKRPVT</sequence>
<accession>A0A1F4Z4V6</accession>
<name>A0A1F4Z4V6_9BACT</name>
<proteinExistence type="predicted"/>
<evidence type="ECO:0000313" key="1">
    <source>
        <dbReference type="EMBL" id="OGD01325.1"/>
    </source>
</evidence>
<evidence type="ECO:0000313" key="2">
    <source>
        <dbReference type="Proteomes" id="UP000178993"/>
    </source>
</evidence>
<dbReference type="Proteomes" id="UP000178993">
    <property type="component" value="Unassembled WGS sequence"/>
</dbReference>
<reference evidence="1 2" key="1">
    <citation type="journal article" date="2016" name="Nat. Commun.">
        <title>Thousands of microbial genomes shed light on interconnected biogeochemical processes in an aquifer system.</title>
        <authorList>
            <person name="Anantharaman K."/>
            <person name="Brown C.T."/>
            <person name="Hug L.A."/>
            <person name="Sharon I."/>
            <person name="Castelle C.J."/>
            <person name="Probst A.J."/>
            <person name="Thomas B.C."/>
            <person name="Singh A."/>
            <person name="Wilkins M.J."/>
            <person name="Karaoz U."/>
            <person name="Brodie E.L."/>
            <person name="Williams K.H."/>
            <person name="Hubbard S.S."/>
            <person name="Banfield J.F."/>
        </authorList>
    </citation>
    <scope>NUCLEOTIDE SEQUENCE [LARGE SCALE GENOMIC DNA]</scope>
</reference>